<gene>
    <name evidence="2" type="ORF">C1H46_031426</name>
</gene>
<reference evidence="2 3" key="1">
    <citation type="journal article" date="2019" name="G3 (Bethesda)">
        <title>Sequencing of a Wild Apple (Malus baccata) Genome Unravels the Differences Between Cultivated and Wild Apple Species Regarding Disease Resistance and Cold Tolerance.</title>
        <authorList>
            <person name="Chen X."/>
        </authorList>
    </citation>
    <scope>NUCLEOTIDE SEQUENCE [LARGE SCALE GENOMIC DNA]</scope>
    <source>
        <strain evidence="3">cv. Shandingzi</strain>
        <tissue evidence="2">Leaves</tissue>
    </source>
</reference>
<proteinExistence type="predicted"/>
<feature type="compositionally biased region" description="Polar residues" evidence="1">
    <location>
        <begin position="117"/>
        <end position="126"/>
    </location>
</feature>
<dbReference type="Proteomes" id="UP000315295">
    <property type="component" value="Unassembled WGS sequence"/>
</dbReference>
<evidence type="ECO:0000256" key="1">
    <source>
        <dbReference type="SAM" id="MobiDB-lite"/>
    </source>
</evidence>
<comment type="caution">
    <text evidence="2">The sequence shown here is derived from an EMBL/GenBank/DDBJ whole genome shotgun (WGS) entry which is preliminary data.</text>
</comment>
<feature type="compositionally biased region" description="Basic and acidic residues" evidence="1">
    <location>
        <begin position="154"/>
        <end position="163"/>
    </location>
</feature>
<dbReference type="EMBL" id="VIEB01000696">
    <property type="protein sequence ID" value="TQD83050.1"/>
    <property type="molecule type" value="Genomic_DNA"/>
</dbReference>
<evidence type="ECO:0000313" key="2">
    <source>
        <dbReference type="EMBL" id="TQD83050.1"/>
    </source>
</evidence>
<protein>
    <submittedName>
        <fullName evidence="2">Uncharacterized protein</fullName>
    </submittedName>
</protein>
<dbReference type="AlphaFoldDB" id="A0A540L9B2"/>
<keyword evidence="3" id="KW-1185">Reference proteome</keyword>
<accession>A0A540L9B2</accession>
<organism evidence="2 3">
    <name type="scientific">Malus baccata</name>
    <name type="common">Siberian crab apple</name>
    <name type="synonym">Pyrus baccata</name>
    <dbReference type="NCBI Taxonomy" id="106549"/>
    <lineage>
        <taxon>Eukaryota</taxon>
        <taxon>Viridiplantae</taxon>
        <taxon>Streptophyta</taxon>
        <taxon>Embryophyta</taxon>
        <taxon>Tracheophyta</taxon>
        <taxon>Spermatophyta</taxon>
        <taxon>Magnoliopsida</taxon>
        <taxon>eudicotyledons</taxon>
        <taxon>Gunneridae</taxon>
        <taxon>Pentapetalae</taxon>
        <taxon>rosids</taxon>
        <taxon>fabids</taxon>
        <taxon>Rosales</taxon>
        <taxon>Rosaceae</taxon>
        <taxon>Amygdaloideae</taxon>
        <taxon>Maleae</taxon>
        <taxon>Malus</taxon>
    </lineage>
</organism>
<name>A0A540L9B2_MALBA</name>
<feature type="region of interest" description="Disordered" evidence="1">
    <location>
        <begin position="87"/>
        <end position="164"/>
    </location>
</feature>
<feature type="compositionally biased region" description="Low complexity" evidence="1">
    <location>
        <begin position="87"/>
        <end position="100"/>
    </location>
</feature>
<sequence>MKMAENGGLEGDHLAVTEGPGFSQLLFPADEVVNLAVDSDQTFNYTRLSTYPTQIKPPKILCFGNYDHGNGVEIEFSETAKKSAAACSESSSVSSTGTASINALPKSNNKRQKGSAPISSTATPPTQRAAKKTKSENPTSAGNGKVRPFNRNRTPKEEREAWRTNHSATAARFTVRQDRHGISASRSDGIHQISAGAGSGAVLALPSTPASFFTCPWWRGETRRKKKRAKEPRTVPGPNGVHNACGEQQRCGLLVTGHGQHLRCVISFNQIWNGRLVETRKKQVCIAYAS</sequence>
<evidence type="ECO:0000313" key="3">
    <source>
        <dbReference type="Proteomes" id="UP000315295"/>
    </source>
</evidence>